<feature type="region of interest" description="Disordered" evidence="2">
    <location>
        <begin position="179"/>
        <end position="215"/>
    </location>
</feature>
<evidence type="ECO:0000259" key="3">
    <source>
        <dbReference type="PROSITE" id="PS50020"/>
    </source>
</evidence>
<dbReference type="EMBL" id="AACB03000001">
    <property type="protein sequence ID" value="KAE8305272.1"/>
    <property type="molecule type" value="Genomic_DNA"/>
</dbReference>
<dbReference type="CDD" id="cd00201">
    <property type="entry name" value="WW"/>
    <property type="match status" value="1"/>
</dbReference>
<dbReference type="PROSITE" id="PS50020">
    <property type="entry name" value="WW_DOMAIN_2"/>
    <property type="match status" value="1"/>
</dbReference>
<feature type="domain" description="WW" evidence="3">
    <location>
        <begin position="48"/>
        <end position="81"/>
    </location>
</feature>
<dbReference type="InParanoid" id="A0A644FA32"/>
<evidence type="ECO:0000313" key="4">
    <source>
        <dbReference type="EMBL" id="KAE8305272.1"/>
    </source>
</evidence>
<dbReference type="Gene3D" id="3.30.1470.10">
    <property type="entry name" value="Photosystem I PsaD, reaction center subunit II"/>
    <property type="match status" value="1"/>
</dbReference>
<feature type="coiled-coil region" evidence="1">
    <location>
        <begin position="301"/>
        <end position="403"/>
    </location>
</feature>
<evidence type="ECO:0000313" key="5">
    <source>
        <dbReference type="Proteomes" id="UP000001548"/>
    </source>
</evidence>
<comment type="caution">
    <text evidence="4">The sequence shown here is derived from an EMBL/GenBank/DDBJ whole genome shotgun (WGS) entry which is preliminary data.</text>
</comment>
<dbReference type="InterPro" id="IPR001202">
    <property type="entry name" value="WW_dom"/>
</dbReference>
<protein>
    <submittedName>
        <fullName evidence="4">WW domain-containing protein</fullName>
    </submittedName>
</protein>
<dbReference type="PANTHER" id="PTHR21715">
    <property type="entry name" value="RH04127P"/>
    <property type="match status" value="1"/>
</dbReference>
<feature type="compositionally biased region" description="Low complexity" evidence="2">
    <location>
        <begin position="121"/>
        <end position="131"/>
    </location>
</feature>
<dbReference type="SUPFAM" id="SSF69989">
    <property type="entry name" value="C-terminal domain of PLC-beta"/>
    <property type="match status" value="1"/>
</dbReference>
<proteinExistence type="predicted"/>
<name>A0A644FA32_GIAIC</name>
<evidence type="ECO:0000256" key="1">
    <source>
        <dbReference type="SAM" id="Coils"/>
    </source>
</evidence>
<gene>
    <name evidence="4" type="ORF">GL50803_0024423</name>
</gene>
<dbReference type="InterPro" id="IPR036020">
    <property type="entry name" value="WW_dom_sf"/>
</dbReference>
<dbReference type="Pfam" id="PF00397">
    <property type="entry name" value="WW"/>
    <property type="match status" value="1"/>
</dbReference>
<dbReference type="InterPro" id="IPR053233">
    <property type="entry name" value="ABRA-related"/>
</dbReference>
<feature type="region of interest" description="Disordered" evidence="2">
    <location>
        <begin position="628"/>
        <end position="650"/>
    </location>
</feature>
<reference evidence="4 5" key="1">
    <citation type="journal article" date="2007" name="Science">
        <title>Genomic minimalism in the early diverging intestinal parasite Giardia lamblia.</title>
        <authorList>
            <person name="Morrison H.G."/>
            <person name="McArthur A.G."/>
            <person name="Gillin F.D."/>
            <person name="Aley S.B."/>
            <person name="Adam R.D."/>
            <person name="Olsen G.J."/>
            <person name="Best A.A."/>
            <person name="Cande W.Z."/>
            <person name="Chen F."/>
            <person name="Cipriano M.J."/>
            <person name="Davids B.J."/>
            <person name="Dawson S.C."/>
            <person name="Elmendorf H.G."/>
            <person name="Hehl A.B."/>
            <person name="Holder M.E."/>
            <person name="Huse S.M."/>
            <person name="Kim U.U."/>
            <person name="Lasek-Nesselquist E."/>
            <person name="Manning G."/>
            <person name="Nigam A."/>
            <person name="Nixon J.E."/>
            <person name="Palm D."/>
            <person name="Passamaneck N.E."/>
            <person name="Prabhu A."/>
            <person name="Reich C.I."/>
            <person name="Reiner D.S."/>
            <person name="Samuelson J."/>
            <person name="Svard S.G."/>
            <person name="Sogin M.L."/>
        </authorList>
    </citation>
    <scope>NUCLEOTIDE SEQUENCE [LARGE SCALE GENOMIC DNA]</scope>
    <source>
        <strain evidence="4 5">WB C6</strain>
    </source>
</reference>
<accession>A0A644FA32</accession>
<keyword evidence="1" id="KW-0175">Coiled coil</keyword>
<feature type="region of interest" description="Disordered" evidence="2">
    <location>
        <begin position="113"/>
        <end position="140"/>
    </location>
</feature>
<organism evidence="4 5">
    <name type="scientific">Giardia intestinalis (strain ATCC 50803 / WB clone C6)</name>
    <name type="common">Giardia lamblia</name>
    <dbReference type="NCBI Taxonomy" id="184922"/>
    <lineage>
        <taxon>Eukaryota</taxon>
        <taxon>Metamonada</taxon>
        <taxon>Diplomonadida</taxon>
        <taxon>Hexamitidae</taxon>
        <taxon>Giardiinae</taxon>
        <taxon>Giardia</taxon>
    </lineage>
</organism>
<sequence>MASKLMEPVAEDDYEPTEEEIQEYAQALGFILPDDNDLLYIAREGLKAPLPPDWRVASTADGDIYYYHKDKREPTWDHPMDEFYKKKFEEEKARRAKKTNVLTFTKMTLPKESAEEKLLTSGSSNSGSSQGPRDSVERPSSLPQLSVINLTGSLDNQEPGSMPSTANQSIIPTTYREFQSPLSGINSSGRVGDAPSVQGDSVQEDIPNSDGSKPDIIKGILMAQMGSLPKQEASSPSAVNETANELPSQLFGAKDMIELSKQHAQEMAELSKAHGAAITDLCEVHAKEILKLREEHSEGIKKMKQDLNEEYKREYKTLREEFDRKVTELREAHDRQMKKLDSMYGDEVRQAKQKYDSLMSDKDGYERRIADLKVEQSRLLAEINVLEQSLVTLKQTVSQLTVQQQSLLGQLQAQGLQQKPAQLPSPTRSALPKDAESPKTLLHTVDIDAFSGFGNFIVYCLPDPARSALLSEVLRLRVIGDYLRQEKRHTDLRVKAMEARRAAFVTQSKIASEETNSHGGPTTSNSTIQKIYEERKQIDADSREVNRAISIYKRSSDWLAEKKLFTNTLLRFLINSVSRKNELLAALSDLFNEYTDVFENRTDGPCTVNAIGYSNGRLSTGFVPLTSLETPDARSTRGSGADPGPSRRQKESYIRGKILELFQINDYKLFTTMITGIYGITPGMPGGSMESLSSSIVINQISTAIGANKSCCGRIVQDDDAFYLERREPLPDLVAKLWRAELRTSSDGPAPPRAPETRDAKKKILRGEEYFNEKGQKIIVPTDDSGFIVMVPDVPPPVSKTDRRQRRRFTPEIAMVKEARQTTDAEKAKASSKWLDEYRVVTKGYI</sequence>
<dbReference type="AlphaFoldDB" id="A0A644FA32"/>
<dbReference type="SMART" id="SM00456">
    <property type="entry name" value="WW"/>
    <property type="match status" value="1"/>
</dbReference>
<dbReference type="Proteomes" id="UP000001548">
    <property type="component" value="Unassembled WGS sequence"/>
</dbReference>
<dbReference type="SUPFAM" id="SSF51045">
    <property type="entry name" value="WW domain"/>
    <property type="match status" value="1"/>
</dbReference>
<evidence type="ECO:0000256" key="2">
    <source>
        <dbReference type="SAM" id="MobiDB-lite"/>
    </source>
</evidence>
<dbReference type="PANTHER" id="PTHR21715:SF0">
    <property type="entry name" value="RH04127P"/>
    <property type="match status" value="1"/>
</dbReference>
<feature type="compositionally biased region" description="Polar residues" evidence="2">
    <location>
        <begin position="179"/>
        <end position="189"/>
    </location>
</feature>
<keyword evidence="5" id="KW-1185">Reference proteome</keyword>